<dbReference type="CDD" id="cd17324">
    <property type="entry name" value="MFS_NepI_like"/>
    <property type="match status" value="1"/>
</dbReference>
<comment type="caution">
    <text evidence="5">The sequence shown here is derived from an EMBL/GenBank/DDBJ whole genome shotgun (WGS) entry which is preliminary data.</text>
</comment>
<feature type="transmembrane region" description="Helical" evidence="4">
    <location>
        <begin position="366"/>
        <end position="387"/>
    </location>
</feature>
<dbReference type="PANTHER" id="PTHR42910">
    <property type="entry name" value="TRANSPORTER SCO4007-RELATED"/>
    <property type="match status" value="1"/>
</dbReference>
<name>A0A939B5K7_9BACT</name>
<gene>
    <name evidence="5" type="ORF">H6B30_12500</name>
</gene>
<feature type="transmembrane region" description="Helical" evidence="4">
    <location>
        <begin position="167"/>
        <end position="187"/>
    </location>
</feature>
<feature type="transmembrane region" description="Helical" evidence="4">
    <location>
        <begin position="281"/>
        <end position="297"/>
    </location>
</feature>
<dbReference type="EMBL" id="JACJJL010000024">
    <property type="protein sequence ID" value="MBM6662561.1"/>
    <property type="molecule type" value="Genomic_DNA"/>
</dbReference>
<accession>A0A939B5K7</accession>
<feature type="transmembrane region" description="Helical" evidence="4">
    <location>
        <begin position="79"/>
        <end position="96"/>
    </location>
</feature>
<feature type="transmembrane region" description="Helical" evidence="4">
    <location>
        <begin position="12"/>
        <end position="31"/>
    </location>
</feature>
<feature type="transmembrane region" description="Helical" evidence="4">
    <location>
        <begin position="341"/>
        <end position="360"/>
    </location>
</feature>
<feature type="transmembrane region" description="Helical" evidence="4">
    <location>
        <begin position="102"/>
        <end position="125"/>
    </location>
</feature>
<evidence type="ECO:0000256" key="2">
    <source>
        <dbReference type="ARBA" id="ARBA00022989"/>
    </source>
</evidence>
<dbReference type="SUPFAM" id="SSF103473">
    <property type="entry name" value="MFS general substrate transporter"/>
    <property type="match status" value="1"/>
</dbReference>
<evidence type="ECO:0000256" key="1">
    <source>
        <dbReference type="ARBA" id="ARBA00022692"/>
    </source>
</evidence>
<dbReference type="Gene3D" id="1.20.1250.20">
    <property type="entry name" value="MFS general substrate transporter like domains"/>
    <property type="match status" value="1"/>
</dbReference>
<dbReference type="AlphaFoldDB" id="A0A939B5K7"/>
<dbReference type="GO" id="GO:0022857">
    <property type="term" value="F:transmembrane transporter activity"/>
    <property type="evidence" value="ECO:0007669"/>
    <property type="project" value="InterPro"/>
</dbReference>
<keyword evidence="2 4" id="KW-1133">Transmembrane helix</keyword>
<feature type="transmembrane region" description="Helical" evidence="4">
    <location>
        <begin position="254"/>
        <end position="274"/>
    </location>
</feature>
<evidence type="ECO:0000313" key="6">
    <source>
        <dbReference type="Proteomes" id="UP000764045"/>
    </source>
</evidence>
<keyword evidence="6" id="KW-1185">Reference proteome</keyword>
<dbReference type="Pfam" id="PF07690">
    <property type="entry name" value="MFS_1"/>
    <property type="match status" value="1"/>
</dbReference>
<evidence type="ECO:0000256" key="3">
    <source>
        <dbReference type="ARBA" id="ARBA00023136"/>
    </source>
</evidence>
<protein>
    <submittedName>
        <fullName evidence="5">MFS transporter</fullName>
    </submittedName>
</protein>
<keyword evidence="1 4" id="KW-0812">Transmembrane</keyword>
<dbReference type="InterPro" id="IPR011701">
    <property type="entry name" value="MFS"/>
</dbReference>
<feature type="transmembrane region" description="Helical" evidence="4">
    <location>
        <begin position="222"/>
        <end position="242"/>
    </location>
</feature>
<dbReference type="RefSeq" id="WP_205111082.1">
    <property type="nucleotide sequence ID" value="NZ_JACJJL010000024.1"/>
</dbReference>
<sequence length="390" mass="40681">MIELQPDKGIPRRLLFMMAAMAGLTVANLYYNQPLLELMRADIGMGEVEANMVTVVTQAGYAMGLCLIIPLGDLWSRRRIIVTCMVGAALMTAAIATATEAWVLWAASLVMGACSVVPQLFMPMAGQYSRPADKARNIGCVLSGLLCGILASRVVSGMVGQWLGWRTMFAVASVAMVASLAVILAMMPAMKPNFSGSWAQLMASVGRMVAGSGRIRVCSVRAALGFGSMLSVWSCMAFRLAAEPFCAGADAVGALGLCGVAGAMVAGGMGRLVGRFGVRRFSVAGAVVLMGAWAVAWGFDGTYAGLVVAIILIDIGLQCLQLSNQSACMIEVPDAANRANTIFMTTYFVGGAMGTMLSALGWNMAGWDGVCAVGALLAAASLVVTLCSRY</sequence>
<organism evidence="5 6">
    <name type="scientific">Marseilla massiliensis</name>
    <dbReference type="NCBI Taxonomy" id="1841864"/>
    <lineage>
        <taxon>Bacteria</taxon>
        <taxon>Pseudomonadati</taxon>
        <taxon>Bacteroidota</taxon>
        <taxon>Bacteroidia</taxon>
        <taxon>Bacteroidales</taxon>
        <taxon>Prevotellaceae</taxon>
        <taxon>Marseilla</taxon>
    </lineage>
</organism>
<keyword evidence="3 4" id="KW-0472">Membrane</keyword>
<dbReference type="PANTHER" id="PTHR42910:SF1">
    <property type="entry name" value="MAJOR FACILITATOR SUPERFAMILY (MFS) PROFILE DOMAIN-CONTAINING PROTEIN"/>
    <property type="match status" value="1"/>
</dbReference>
<feature type="transmembrane region" description="Helical" evidence="4">
    <location>
        <begin position="51"/>
        <end position="72"/>
    </location>
</feature>
<feature type="transmembrane region" description="Helical" evidence="4">
    <location>
        <begin position="137"/>
        <end position="155"/>
    </location>
</feature>
<evidence type="ECO:0000313" key="5">
    <source>
        <dbReference type="EMBL" id="MBM6662561.1"/>
    </source>
</evidence>
<proteinExistence type="predicted"/>
<dbReference type="Proteomes" id="UP000764045">
    <property type="component" value="Unassembled WGS sequence"/>
</dbReference>
<evidence type="ECO:0000256" key="4">
    <source>
        <dbReference type="SAM" id="Phobius"/>
    </source>
</evidence>
<dbReference type="InterPro" id="IPR036259">
    <property type="entry name" value="MFS_trans_sf"/>
</dbReference>
<feature type="transmembrane region" description="Helical" evidence="4">
    <location>
        <begin position="303"/>
        <end position="320"/>
    </location>
</feature>
<reference evidence="5 6" key="1">
    <citation type="journal article" date="2021" name="Sci. Rep.">
        <title>The distribution of antibiotic resistance genes in chicken gut microbiota commensals.</title>
        <authorList>
            <person name="Juricova H."/>
            <person name="Matiasovicova J."/>
            <person name="Kubasova T."/>
            <person name="Cejkova D."/>
            <person name="Rychlik I."/>
        </authorList>
    </citation>
    <scope>NUCLEOTIDE SEQUENCE [LARGE SCALE GENOMIC DNA]</scope>
    <source>
        <strain evidence="5 6">An819</strain>
    </source>
</reference>